<evidence type="ECO:0000313" key="4">
    <source>
        <dbReference type="Proteomes" id="UP000017248"/>
    </source>
</evidence>
<dbReference type="InterPro" id="IPR011006">
    <property type="entry name" value="CheY-like_superfamily"/>
</dbReference>
<dbReference type="Proteomes" id="UP000017248">
    <property type="component" value="Unassembled WGS sequence"/>
</dbReference>
<evidence type="ECO:0000256" key="1">
    <source>
        <dbReference type="PROSITE-ProRule" id="PRU00169"/>
    </source>
</evidence>
<name>U6F5G8_LACHE</name>
<dbReference type="Gene3D" id="3.40.50.2300">
    <property type="match status" value="1"/>
</dbReference>
<dbReference type="HOGENOM" id="CLU_3311726_0_0_9"/>
<keyword evidence="4" id="KW-1185">Reference proteome</keyword>
<dbReference type="InterPro" id="IPR001789">
    <property type="entry name" value="Sig_transdc_resp-reg_receiver"/>
</dbReference>
<dbReference type="EMBL" id="CBUK010000159">
    <property type="protein sequence ID" value="CDI59181.1"/>
    <property type="molecule type" value="Genomic_DNA"/>
</dbReference>
<evidence type="ECO:0000313" key="3">
    <source>
        <dbReference type="EMBL" id="CDI59181.1"/>
    </source>
</evidence>
<gene>
    <name evidence="3" type="ORF">LHCIRMBIA951_01756</name>
</gene>
<sequence>MMPVMDRITALKEIRKSGDKSYILMLTAKSEIDDRVTGS</sequence>
<protein>
    <recommendedName>
        <fullName evidence="2">Response regulatory domain-containing protein</fullName>
    </recommendedName>
</protein>
<proteinExistence type="predicted"/>
<dbReference type="GO" id="GO:0000160">
    <property type="term" value="P:phosphorelay signal transduction system"/>
    <property type="evidence" value="ECO:0007669"/>
    <property type="project" value="InterPro"/>
</dbReference>
<accession>U6F5G8</accession>
<dbReference type="AlphaFoldDB" id="U6F5G8"/>
<dbReference type="SUPFAM" id="SSF52172">
    <property type="entry name" value="CheY-like"/>
    <property type="match status" value="1"/>
</dbReference>
<evidence type="ECO:0000259" key="2">
    <source>
        <dbReference type="PROSITE" id="PS50110"/>
    </source>
</evidence>
<dbReference type="PROSITE" id="PS50110">
    <property type="entry name" value="RESPONSE_REGULATORY"/>
    <property type="match status" value="1"/>
</dbReference>
<reference evidence="3" key="1">
    <citation type="submission" date="2013-09" db="EMBL/GenBank/DDBJ databases">
        <title>Draft Genome Sequence of five Lactobacillus helveticus strains CIRM-BIA 101T, 103, 104, 951 and 953 isolated from milk product.</title>
        <authorList>
            <person name="Valence F."/>
            <person name="Chuat V."/>
            <person name="Ma L."/>
            <person name="Creno S."/>
            <person name="Falentin H."/>
            <person name="Lortal S."/>
            <person name="Bizet C."/>
            <person name="Clermont D."/>
            <person name="Loux V."/>
            <person name="Bouchier C."/>
            <person name="Cousin S."/>
        </authorList>
    </citation>
    <scope>NUCLEOTIDE SEQUENCE [LARGE SCALE GENOMIC DNA]</scope>
    <source>
        <strain evidence="3">CIRM-BIA 951</strain>
    </source>
</reference>
<comment type="caution">
    <text evidence="1">Lacks conserved residue(s) required for the propagation of feature annotation.</text>
</comment>
<comment type="caution">
    <text evidence="3">The sequence shown here is derived from an EMBL/GenBank/DDBJ whole genome shotgun (WGS) entry which is preliminary data.</text>
</comment>
<organism evidence="3 4">
    <name type="scientific">Lactobacillus helveticus CIRM-BIA 951</name>
    <dbReference type="NCBI Taxonomy" id="1226334"/>
    <lineage>
        <taxon>Bacteria</taxon>
        <taxon>Bacillati</taxon>
        <taxon>Bacillota</taxon>
        <taxon>Bacilli</taxon>
        <taxon>Lactobacillales</taxon>
        <taxon>Lactobacillaceae</taxon>
        <taxon>Lactobacillus</taxon>
    </lineage>
</organism>
<feature type="domain" description="Response regulatory" evidence="2">
    <location>
        <begin position="1"/>
        <end position="39"/>
    </location>
</feature>